<protein>
    <recommendedName>
        <fullName evidence="3">Plasmid mobilization relaxosome protein MobC</fullName>
    </recommendedName>
</protein>
<evidence type="ECO:0000313" key="1">
    <source>
        <dbReference type="EMBL" id="MEQ2468896.1"/>
    </source>
</evidence>
<proteinExistence type="predicted"/>
<sequence>MSNRIKKQFWFTPEEETEFRRKVALTGLPQSSVIRMLIKGYEPRERPDDRFFQAINSLNEMIHTAQKLLERSYQLGVVDKDTVEREIKRWVYFISNIESEFLRPEKSPIKWK</sequence>
<accession>A0ABV1F6D8</accession>
<evidence type="ECO:0008006" key="3">
    <source>
        <dbReference type="Google" id="ProtNLM"/>
    </source>
</evidence>
<dbReference type="Proteomes" id="UP001490816">
    <property type="component" value="Unassembled WGS sequence"/>
</dbReference>
<reference evidence="1 2" key="1">
    <citation type="submission" date="2024-03" db="EMBL/GenBank/DDBJ databases">
        <title>Human intestinal bacterial collection.</title>
        <authorList>
            <person name="Pauvert C."/>
            <person name="Hitch T.C.A."/>
            <person name="Clavel T."/>
        </authorList>
    </citation>
    <scope>NUCLEOTIDE SEQUENCE [LARGE SCALE GENOMIC DNA]</scope>
    <source>
        <strain evidence="1 2">CLA-JM-H38</strain>
    </source>
</reference>
<evidence type="ECO:0000313" key="2">
    <source>
        <dbReference type="Proteomes" id="UP001490816"/>
    </source>
</evidence>
<dbReference type="RefSeq" id="WP_117951189.1">
    <property type="nucleotide sequence ID" value="NZ_JBBMEZ010000002.1"/>
</dbReference>
<organism evidence="1 2">
    <name type="scientific">Ruminococcoides intestinale</name>
    <dbReference type="NCBI Taxonomy" id="3133162"/>
    <lineage>
        <taxon>Bacteria</taxon>
        <taxon>Bacillati</taxon>
        <taxon>Bacillota</taxon>
        <taxon>Clostridia</taxon>
        <taxon>Eubacteriales</taxon>
        <taxon>Oscillospiraceae</taxon>
        <taxon>Ruminococcoides</taxon>
    </lineage>
</organism>
<keyword evidence="2" id="KW-1185">Reference proteome</keyword>
<name>A0ABV1F6D8_9FIRM</name>
<dbReference type="EMBL" id="JBBMEZ010000002">
    <property type="protein sequence ID" value="MEQ2468896.1"/>
    <property type="molecule type" value="Genomic_DNA"/>
</dbReference>
<comment type="caution">
    <text evidence="1">The sequence shown here is derived from an EMBL/GenBank/DDBJ whole genome shotgun (WGS) entry which is preliminary data.</text>
</comment>
<gene>
    <name evidence="1" type="ORF">WMO39_00930</name>
</gene>